<feature type="compositionally biased region" description="Low complexity" evidence="1">
    <location>
        <begin position="53"/>
        <end position="70"/>
    </location>
</feature>
<comment type="caution">
    <text evidence="2">The sequence shown here is derived from an EMBL/GenBank/DDBJ whole genome shotgun (WGS) entry which is preliminary data.</text>
</comment>
<reference evidence="2 3" key="1">
    <citation type="submission" date="2016-08" db="EMBL/GenBank/DDBJ databases">
        <title>Hymenobacter coccineus sp. nov., Hymenobacter lapidarius sp. nov. and Hymenobacter glacialis sp. nov., isolated from Antarctic soil.</title>
        <authorList>
            <person name="Sedlacek I."/>
            <person name="Kralova S."/>
            <person name="Kyrova K."/>
            <person name="Maslanova I."/>
            <person name="Stankova E."/>
            <person name="Vrbovska V."/>
            <person name="Nemec M."/>
            <person name="Bartak M."/>
            <person name="Svec P."/>
            <person name="Busse H.-J."/>
            <person name="Pantucek R."/>
        </authorList>
    </citation>
    <scope>NUCLEOTIDE SEQUENCE [LARGE SCALE GENOMIC DNA]</scope>
    <source>
        <strain evidence="2 3">CCM 8643</strain>
    </source>
</reference>
<keyword evidence="3" id="KW-1185">Reference proteome</keyword>
<dbReference type="STRING" id="1908237.BEN47_11805"/>
<evidence type="ECO:0000313" key="2">
    <source>
        <dbReference type="EMBL" id="OGX87155.1"/>
    </source>
</evidence>
<feature type="compositionally biased region" description="Basic and acidic residues" evidence="1">
    <location>
        <begin position="75"/>
        <end position="91"/>
    </location>
</feature>
<protein>
    <submittedName>
        <fullName evidence="2">Uncharacterized protein</fullName>
    </submittedName>
</protein>
<sequence>MQPQALRVGAGVKQPPVGAEDAELLGGHARHVAGPEGAQVGGVELLLAHQQPGRQPGLGLQLPGEALLAGRGKQPRHEPGKEQLNQEHEQSEAQGEAGPD</sequence>
<dbReference type="AlphaFoldDB" id="A0A1G1T8I1"/>
<feature type="region of interest" description="Disordered" evidence="1">
    <location>
        <begin position="53"/>
        <end position="100"/>
    </location>
</feature>
<name>A0A1G1T8I1_9BACT</name>
<organism evidence="2 3">
    <name type="scientific">Hymenobacter lapidarius</name>
    <dbReference type="NCBI Taxonomy" id="1908237"/>
    <lineage>
        <taxon>Bacteria</taxon>
        <taxon>Pseudomonadati</taxon>
        <taxon>Bacteroidota</taxon>
        <taxon>Cytophagia</taxon>
        <taxon>Cytophagales</taxon>
        <taxon>Hymenobacteraceae</taxon>
        <taxon>Hymenobacter</taxon>
    </lineage>
</organism>
<dbReference type="EMBL" id="MDZB01000092">
    <property type="protein sequence ID" value="OGX87155.1"/>
    <property type="molecule type" value="Genomic_DNA"/>
</dbReference>
<dbReference type="Proteomes" id="UP000176294">
    <property type="component" value="Unassembled WGS sequence"/>
</dbReference>
<gene>
    <name evidence="2" type="ORF">BEN47_11805</name>
</gene>
<accession>A0A1G1T8I1</accession>
<proteinExistence type="predicted"/>
<evidence type="ECO:0000256" key="1">
    <source>
        <dbReference type="SAM" id="MobiDB-lite"/>
    </source>
</evidence>
<evidence type="ECO:0000313" key="3">
    <source>
        <dbReference type="Proteomes" id="UP000176294"/>
    </source>
</evidence>